<gene>
    <name evidence="2" type="ORF">GB881_12045</name>
</gene>
<feature type="domain" description="DUF559" evidence="1">
    <location>
        <begin position="213"/>
        <end position="313"/>
    </location>
</feature>
<dbReference type="Proteomes" id="UP000437709">
    <property type="component" value="Unassembled WGS sequence"/>
</dbReference>
<reference evidence="2 3" key="1">
    <citation type="submission" date="2019-10" db="EMBL/GenBank/DDBJ databases">
        <title>Georgenia wutianyii sp. nov. and Georgenia yuyongxinii sp. nov. isolated from plateau pika (Ochotona curzoniae) in the Qinghai-Tibet plateau of China.</title>
        <authorList>
            <person name="Tian Z."/>
        </authorList>
    </citation>
    <scope>NUCLEOTIDE SEQUENCE [LARGE SCALE GENOMIC DNA]</scope>
    <source>
        <strain evidence="2 3">JCM 19765</strain>
    </source>
</reference>
<dbReference type="InterPro" id="IPR011335">
    <property type="entry name" value="Restrct_endonuc-II-like"/>
</dbReference>
<proteinExistence type="predicted"/>
<dbReference type="EMBL" id="WHPC01000048">
    <property type="protein sequence ID" value="MPV37760.1"/>
    <property type="molecule type" value="Genomic_DNA"/>
</dbReference>
<evidence type="ECO:0000313" key="3">
    <source>
        <dbReference type="Proteomes" id="UP000437709"/>
    </source>
</evidence>
<dbReference type="Gene3D" id="3.40.960.10">
    <property type="entry name" value="VSR Endonuclease"/>
    <property type="match status" value="1"/>
</dbReference>
<evidence type="ECO:0000313" key="2">
    <source>
        <dbReference type="EMBL" id="MPV37760.1"/>
    </source>
</evidence>
<organism evidence="2 3">
    <name type="scientific">Georgenia subflava</name>
    <dbReference type="NCBI Taxonomy" id="1622177"/>
    <lineage>
        <taxon>Bacteria</taxon>
        <taxon>Bacillati</taxon>
        <taxon>Actinomycetota</taxon>
        <taxon>Actinomycetes</taxon>
        <taxon>Micrococcales</taxon>
        <taxon>Bogoriellaceae</taxon>
        <taxon>Georgenia</taxon>
    </lineage>
</organism>
<dbReference type="SUPFAM" id="SSF52980">
    <property type="entry name" value="Restriction endonuclease-like"/>
    <property type="match status" value="1"/>
</dbReference>
<dbReference type="OrthoDB" id="5243722at2"/>
<evidence type="ECO:0000259" key="1">
    <source>
        <dbReference type="Pfam" id="PF04480"/>
    </source>
</evidence>
<name>A0A6N7EI69_9MICO</name>
<keyword evidence="3" id="KW-1185">Reference proteome</keyword>
<dbReference type="Pfam" id="PF04480">
    <property type="entry name" value="DUF559"/>
    <property type="match status" value="1"/>
</dbReference>
<sequence length="318" mass="35556">MTPEARRRPRHAAAMERRVREAAEERLRRAAVVGVFTARMASEAGLTRGAIRRKVASGQWVRLVGTAYVDATAPERTVMDPVRQRAIGAALTWPEGVLCLRTAALLHGMPIHDDGHAHVATPVRRRGSRGLVPHLFGLDDNDISRMLSFRVTSRRRTALDCLALLPYGEAERLMAWVRTRDILRLADLSDALTERRGRPGVAQLRHLLVVTRRGALSEVERRVHRILDEAGITGWVANQRIVVGGRVVARADVLITAASVIIEVDGRAAHADFEADRERLNVLTLAGYVVLRFTWRQIVDSPWYVREQIEAALRRAAR</sequence>
<dbReference type="AlphaFoldDB" id="A0A6N7EI69"/>
<dbReference type="InterPro" id="IPR007569">
    <property type="entry name" value="DUF559"/>
</dbReference>
<accession>A0A6N7EI69</accession>
<comment type="caution">
    <text evidence="2">The sequence shown here is derived from an EMBL/GenBank/DDBJ whole genome shotgun (WGS) entry which is preliminary data.</text>
</comment>
<protein>
    <submittedName>
        <fullName evidence="2">DUF559 domain-containing protein</fullName>
    </submittedName>
</protein>